<proteinExistence type="predicted"/>
<dbReference type="AlphaFoldDB" id="A0A1R0GVJ5"/>
<organism evidence="1 2">
    <name type="scientific">Smittium mucronatum</name>
    <dbReference type="NCBI Taxonomy" id="133383"/>
    <lineage>
        <taxon>Eukaryota</taxon>
        <taxon>Fungi</taxon>
        <taxon>Fungi incertae sedis</taxon>
        <taxon>Zoopagomycota</taxon>
        <taxon>Kickxellomycotina</taxon>
        <taxon>Harpellomycetes</taxon>
        <taxon>Harpellales</taxon>
        <taxon>Legeriomycetaceae</taxon>
        <taxon>Smittium</taxon>
    </lineage>
</organism>
<gene>
    <name evidence="1" type="ORF">AYI68_g5001</name>
</gene>
<evidence type="ECO:0000313" key="2">
    <source>
        <dbReference type="Proteomes" id="UP000187455"/>
    </source>
</evidence>
<evidence type="ECO:0000313" key="1">
    <source>
        <dbReference type="EMBL" id="OLY80897.1"/>
    </source>
</evidence>
<name>A0A1R0GVJ5_9FUNG</name>
<dbReference type="Proteomes" id="UP000187455">
    <property type="component" value="Unassembled WGS sequence"/>
</dbReference>
<keyword evidence="2" id="KW-1185">Reference proteome</keyword>
<comment type="caution">
    <text evidence="1">The sequence shown here is derived from an EMBL/GenBank/DDBJ whole genome shotgun (WGS) entry which is preliminary data.</text>
</comment>
<reference evidence="1 2" key="1">
    <citation type="journal article" date="2016" name="Mol. Biol. Evol.">
        <title>Genome-Wide Survey of Gut Fungi (Harpellales) Reveals the First Horizontally Transferred Ubiquitin Gene from a Mosquito Host.</title>
        <authorList>
            <person name="Wang Y."/>
            <person name="White M.M."/>
            <person name="Kvist S."/>
            <person name="Moncalvo J.M."/>
        </authorList>
    </citation>
    <scope>NUCLEOTIDE SEQUENCE [LARGE SCALE GENOMIC DNA]</scope>
    <source>
        <strain evidence="1 2">ALG-7-W6</strain>
    </source>
</reference>
<protein>
    <recommendedName>
        <fullName evidence="3">Endonuclease/exonuclease/phosphatase domain-containing protein</fullName>
    </recommendedName>
</protein>
<accession>A0A1R0GVJ5</accession>
<sequence length="235" mass="25986">MFQAIKYQDLFFFKGACRFWGLAPPMLSVRILVGKLPTSLGLDTTLPMATVGLLVLVSTVIYKFSELRDVSSSTASIATASLSGQQLSMSLLPNWTWISLKTVGEIDHYVWAVILDGASAGFIAERISRENWCTANKNLDISDHMPITAEWNFDSLEIPAKKIKINANRILLAADQLINSNRFSSLIDADMDLNQLSKGLIDTVWAESKRLQATTAASEDWSKPLSKKTISTIKN</sequence>
<dbReference type="EMBL" id="LSSL01003011">
    <property type="protein sequence ID" value="OLY80897.1"/>
    <property type="molecule type" value="Genomic_DNA"/>
</dbReference>
<feature type="non-terminal residue" evidence="1">
    <location>
        <position position="235"/>
    </location>
</feature>
<evidence type="ECO:0008006" key="3">
    <source>
        <dbReference type="Google" id="ProtNLM"/>
    </source>
</evidence>